<gene>
    <name evidence="2" type="ORF">SAMN05660199_04192</name>
</gene>
<name>A0A1H0TLT7_9ACTN</name>
<sequence length="278" mass="25848">MTRTARTRRWTAAVVGGTATGAVLLGGGIALADGTDSPSTTPEAGTSADAPAAPAAGDRVVGTVTAVSDSALTVTDDTGTEHELTLSDDTRFGGGPTSGPDGGPAAGGPGAGGPGGPSAPADGSAPAAPSDGSAPAAPSDGSTPAAPADGSAPAAPADGSAPAAPAEGGSSDSTGAPAAPAAPAAGSVDDIAVGDRVEVRVADGAAVEVHEVVATVDGTVVSVDGTDLTVVTTPGLRVEVDAAALSSLPSVGDDVHLHGTATDDGRSVVADESTDGPR</sequence>
<feature type="compositionally biased region" description="Gly residues" evidence="1">
    <location>
        <begin position="92"/>
        <end position="116"/>
    </location>
</feature>
<evidence type="ECO:0000256" key="1">
    <source>
        <dbReference type="SAM" id="MobiDB-lite"/>
    </source>
</evidence>
<evidence type="ECO:0000313" key="3">
    <source>
        <dbReference type="Proteomes" id="UP000199088"/>
    </source>
</evidence>
<dbReference type="OrthoDB" id="9942768at2"/>
<keyword evidence="3" id="KW-1185">Reference proteome</keyword>
<feature type="compositionally biased region" description="Low complexity" evidence="1">
    <location>
        <begin position="118"/>
        <end position="185"/>
    </location>
</feature>
<reference evidence="3" key="1">
    <citation type="submission" date="2016-10" db="EMBL/GenBank/DDBJ databases">
        <authorList>
            <person name="Varghese N."/>
            <person name="Submissions S."/>
        </authorList>
    </citation>
    <scope>NUCLEOTIDE SEQUENCE [LARGE SCALE GENOMIC DNA]</scope>
    <source>
        <strain evidence="3">DSM 45843</strain>
    </source>
</reference>
<dbReference type="Proteomes" id="UP000199088">
    <property type="component" value="Unassembled WGS sequence"/>
</dbReference>
<proteinExistence type="predicted"/>
<feature type="compositionally biased region" description="Basic and acidic residues" evidence="1">
    <location>
        <begin position="79"/>
        <end position="91"/>
    </location>
</feature>
<evidence type="ECO:0000313" key="2">
    <source>
        <dbReference type="EMBL" id="SDP54994.1"/>
    </source>
</evidence>
<feature type="region of interest" description="Disordered" evidence="1">
    <location>
        <begin position="69"/>
        <end position="189"/>
    </location>
</feature>
<feature type="compositionally biased region" description="Basic and acidic residues" evidence="1">
    <location>
        <begin position="253"/>
        <end position="266"/>
    </location>
</feature>
<dbReference type="RefSeq" id="WP_091249487.1">
    <property type="nucleotide sequence ID" value="NZ_FNIR01000016.1"/>
</dbReference>
<evidence type="ECO:0008006" key="4">
    <source>
        <dbReference type="Google" id="ProtNLM"/>
    </source>
</evidence>
<organism evidence="2 3">
    <name type="scientific">Klenkia soli</name>
    <dbReference type="NCBI Taxonomy" id="1052260"/>
    <lineage>
        <taxon>Bacteria</taxon>
        <taxon>Bacillati</taxon>
        <taxon>Actinomycetota</taxon>
        <taxon>Actinomycetes</taxon>
        <taxon>Geodermatophilales</taxon>
        <taxon>Geodermatophilaceae</taxon>
        <taxon>Klenkia</taxon>
    </lineage>
</organism>
<protein>
    <recommendedName>
        <fullName evidence="4">DUF5666 domain-containing protein</fullName>
    </recommendedName>
</protein>
<feature type="region of interest" description="Disordered" evidence="1">
    <location>
        <begin position="32"/>
        <end position="57"/>
    </location>
</feature>
<accession>A0A1H0TLT7</accession>
<dbReference type="STRING" id="1052260.SAMN05660199_04192"/>
<feature type="region of interest" description="Disordered" evidence="1">
    <location>
        <begin position="250"/>
        <end position="278"/>
    </location>
</feature>
<dbReference type="AlphaFoldDB" id="A0A1H0TLT7"/>
<dbReference type="EMBL" id="FNIR01000016">
    <property type="protein sequence ID" value="SDP54994.1"/>
    <property type="molecule type" value="Genomic_DNA"/>
</dbReference>
<feature type="compositionally biased region" description="Low complexity" evidence="1">
    <location>
        <begin position="44"/>
        <end position="57"/>
    </location>
</feature>